<dbReference type="SUPFAM" id="SSF53850">
    <property type="entry name" value="Periplasmic binding protein-like II"/>
    <property type="match status" value="1"/>
</dbReference>
<dbReference type="EMBL" id="CP129675">
    <property type="protein sequence ID" value="XDS46497.1"/>
    <property type="molecule type" value="Genomic_DNA"/>
</dbReference>
<dbReference type="InterPro" id="IPR006059">
    <property type="entry name" value="SBP"/>
</dbReference>
<gene>
    <name evidence="1" type="ORF">QN217_10315</name>
</gene>
<dbReference type="Gene3D" id="3.40.190.10">
    <property type="entry name" value="Periplasmic binding protein-like II"/>
    <property type="match status" value="1"/>
</dbReference>
<dbReference type="AlphaFoldDB" id="A0AB39UCB6"/>
<proteinExistence type="predicted"/>
<evidence type="ECO:0000313" key="1">
    <source>
        <dbReference type="EMBL" id="XDS46497.1"/>
    </source>
</evidence>
<dbReference type="PANTHER" id="PTHR43649">
    <property type="entry name" value="ARABINOSE-BINDING PROTEIN-RELATED"/>
    <property type="match status" value="1"/>
</dbReference>
<dbReference type="Pfam" id="PF01547">
    <property type="entry name" value="SBP_bac_1"/>
    <property type="match status" value="1"/>
</dbReference>
<reference evidence="1" key="1">
    <citation type="submission" date="2023-07" db="EMBL/GenBank/DDBJ databases">
        <title>Bifidobacterium aquikefiriaerophilum sp. nov. and Bifidobacterium eccum sp. nov., isolated from water kefir.</title>
        <authorList>
            <person name="Breselge S."/>
            <person name="Bellassi P."/>
            <person name="Barcenilla C."/>
            <person name="Alvarez-Ordonez A."/>
            <person name="Morelli L."/>
            <person name="Cotter P.D."/>
        </authorList>
    </citation>
    <scope>NUCLEOTIDE SEQUENCE</scope>
    <source>
        <strain evidence="1">WK048_4_13</strain>
    </source>
</reference>
<name>A0AB39UCB6_9BIFI</name>
<accession>A0AB39UCB6</accession>
<dbReference type="PANTHER" id="PTHR43649:SF12">
    <property type="entry name" value="DIACETYLCHITOBIOSE BINDING PROTEIN DASA"/>
    <property type="match status" value="1"/>
</dbReference>
<protein>
    <submittedName>
        <fullName evidence="1">Extracellular solute-binding protein</fullName>
    </submittedName>
</protein>
<organism evidence="1">
    <name type="scientific">Bifidobacterium fermentum</name>
    <dbReference type="NCBI Taxonomy" id="3059035"/>
    <lineage>
        <taxon>Bacteria</taxon>
        <taxon>Bacillati</taxon>
        <taxon>Actinomycetota</taxon>
        <taxon>Actinomycetes</taxon>
        <taxon>Bifidobacteriales</taxon>
        <taxon>Bifidobacteriaceae</taxon>
        <taxon>Bifidobacterium</taxon>
    </lineage>
</organism>
<sequence length="412" mass="44069">MGFSGTDEVATSRMDLAKTALGGKVKVRLAEGTLDTQQLLSQIATGDPPDLIYIGRDRIGSLAARNALIPLEDCIAGEAIDTGDFIPSALSQVTLNDKVYGIPEFNVVQITMANADLLRQANVSITDVNGSDRTAMSVAAKSIYSLEGRNSDLIGVDSKIPEFLPLWVKAAGADMMSKDGRTARLDSKEAIDSLAWAANIYEEQGGFSRIKSIRDSADTFGEGNQFASGTLGVMPMEQWYINTLNSVTPNAPMVFDTVRNLKGHTIAFASGSAWAIPKGSKNAPAACRWARVMTSTAAWKKAASTRLADRKKEGGDFTGLLTGNQTADREIRTMVTAASMPWSSAVDAMYEANDHTFSMPANPADAEFTAAWQEAVGKVLNKEIPAKQALGEAQETAQKALDAAWTIMDRGN</sequence>
<dbReference type="InterPro" id="IPR050490">
    <property type="entry name" value="Bact_solute-bd_prot1"/>
</dbReference>